<gene>
    <name evidence="14" type="ORF">EKH79_03555</name>
</gene>
<keyword evidence="3" id="KW-0479">Metal-binding</keyword>
<dbReference type="GO" id="GO:0046872">
    <property type="term" value="F:metal ion binding"/>
    <property type="evidence" value="ECO:0007669"/>
    <property type="project" value="UniProtKB-KW"/>
</dbReference>
<evidence type="ECO:0000256" key="10">
    <source>
        <dbReference type="ARBA" id="ARBA00044145"/>
    </source>
</evidence>
<keyword evidence="8" id="KW-0051">Antiviral defense</keyword>
<evidence type="ECO:0000256" key="11">
    <source>
        <dbReference type="ARBA" id="ARBA00048304"/>
    </source>
</evidence>
<proteinExistence type="predicted"/>
<dbReference type="GO" id="GO:0009117">
    <property type="term" value="P:nucleotide metabolic process"/>
    <property type="evidence" value="ECO:0007669"/>
    <property type="project" value="UniProtKB-KW"/>
</dbReference>
<dbReference type="GO" id="GO:0140701">
    <property type="term" value="F:3',3'-cyclic GMP-AMP synthase activity"/>
    <property type="evidence" value="ECO:0007669"/>
    <property type="project" value="InterPro"/>
</dbReference>
<dbReference type="GO" id="GO:0005525">
    <property type="term" value="F:GTP binding"/>
    <property type="evidence" value="ECO:0007669"/>
    <property type="project" value="UniProtKB-KW"/>
</dbReference>
<reference evidence="14 15" key="1">
    <citation type="submission" date="2018-12" db="EMBL/GenBank/DDBJ databases">
        <title>Dyella dinghuensis sp. nov. DHOA06 and Dyella choica sp. nov. 4M-K27, isolated from forest soil.</title>
        <authorList>
            <person name="Qiu L.-H."/>
            <person name="Gao Z.-H."/>
        </authorList>
    </citation>
    <scope>NUCLEOTIDE SEQUENCE [LARGE SCALE GENOMIC DNA]</scope>
    <source>
        <strain evidence="14 15">DHOA06</strain>
    </source>
</reference>
<evidence type="ECO:0000256" key="4">
    <source>
        <dbReference type="ARBA" id="ARBA00022741"/>
    </source>
</evidence>
<keyword evidence="6" id="KW-0460">Magnesium</keyword>
<keyword evidence="2" id="KW-0548">Nucleotidyltransferase</keyword>
<dbReference type="GO" id="GO:0051607">
    <property type="term" value="P:defense response to virus"/>
    <property type="evidence" value="ECO:0007669"/>
    <property type="project" value="UniProtKB-KW"/>
</dbReference>
<dbReference type="RefSeq" id="WP_126672432.1">
    <property type="nucleotide sequence ID" value="NZ_RYZR01000003.1"/>
</dbReference>
<evidence type="ECO:0000256" key="6">
    <source>
        <dbReference type="ARBA" id="ARBA00022842"/>
    </source>
</evidence>
<keyword evidence="4" id="KW-0547">Nucleotide-binding</keyword>
<evidence type="ECO:0000256" key="5">
    <source>
        <dbReference type="ARBA" id="ARBA00022840"/>
    </source>
</evidence>
<keyword evidence="7" id="KW-0546">Nucleotide metabolism</keyword>
<comment type="caution">
    <text evidence="14">The sequence shown here is derived from an EMBL/GenBank/DDBJ whole genome shotgun (WGS) entry which is preliminary data.</text>
</comment>
<keyword evidence="9" id="KW-0342">GTP-binding</keyword>
<dbReference type="OrthoDB" id="1118920at2"/>
<dbReference type="GO" id="GO:0005524">
    <property type="term" value="F:ATP binding"/>
    <property type="evidence" value="ECO:0007669"/>
    <property type="project" value="UniProtKB-KW"/>
</dbReference>
<keyword evidence="5" id="KW-0067">ATP-binding</keyword>
<evidence type="ECO:0000256" key="2">
    <source>
        <dbReference type="ARBA" id="ARBA00022695"/>
    </source>
</evidence>
<accession>A0A432LUY2</accession>
<evidence type="ECO:0000256" key="3">
    <source>
        <dbReference type="ARBA" id="ARBA00022723"/>
    </source>
</evidence>
<evidence type="ECO:0000256" key="9">
    <source>
        <dbReference type="ARBA" id="ARBA00023134"/>
    </source>
</evidence>
<sequence>MGAASSLFFSSTADQDSLNKRVRPSDDQMNYLRERKDDLESYLRQDIARRTGCEVSTWLQGSYKLHTLIRPIHTKDEYDVDLGVYVEWDAFDREKWTHVQLRTLLQASLMDYRDNVDEVKDISEPAKQRCSRVMFDQQFHIDVPIYHFETTTKNTQLATLNKGWEQSDPEQMLKWFQARLGGPERARVRRVVRYVKAWASLTFAEQPKMRPSSLFLTVLCVDAFVAHIGDRELQDDDLLQEIVVAIEERLRADPRVENPVATDHDRNINRLDDNAFRTFMTKLRAFASTATRACECEEEGDAAIVWAEAFDFLFPLPDVEGLAKAMPGTGLMVSTPVIAIDIHGKDGHFARRYTGEVEFVRLGETLDFHITNPGVLPPLARVRWVVRNVGDEAFRKNDLGHSAYDTGGLSRNERAAYLGRHFMDCEVYQGDTIHSVTRVPVNIIGMQMPNRHPPRPAYRLLAGRRRR</sequence>
<keyword evidence="15" id="KW-1185">Reference proteome</keyword>
<comment type="catalytic activity">
    <reaction evidence="11">
        <text>GTP + ATP = 3',3'-cGAMP + 2 diphosphate</text>
        <dbReference type="Rhea" id="RHEA:35647"/>
        <dbReference type="ChEBI" id="CHEBI:30616"/>
        <dbReference type="ChEBI" id="CHEBI:33019"/>
        <dbReference type="ChEBI" id="CHEBI:37565"/>
        <dbReference type="ChEBI" id="CHEBI:71501"/>
    </reaction>
    <physiologicalReaction direction="left-to-right" evidence="11">
        <dbReference type="Rhea" id="RHEA:35648"/>
    </physiologicalReaction>
</comment>
<protein>
    <recommendedName>
        <fullName evidence="10">Cyclic GMP-AMP synthase</fullName>
    </recommendedName>
</protein>
<feature type="domain" description="Cyclic GMP-AMP synthase DncV-like nucleotidyltransferase" evidence="13">
    <location>
        <begin position="57"/>
        <end position="146"/>
    </location>
</feature>
<dbReference type="Pfam" id="PF21654">
    <property type="entry name" value="DncV-like_NTFase"/>
    <property type="match status" value="1"/>
</dbReference>
<keyword evidence="1" id="KW-0808">Transferase</keyword>
<evidence type="ECO:0000256" key="7">
    <source>
        <dbReference type="ARBA" id="ARBA00023080"/>
    </source>
</evidence>
<dbReference type="InterPro" id="IPR048445">
    <property type="entry name" value="DncV-like_NTFase"/>
</dbReference>
<dbReference type="AlphaFoldDB" id="A0A432LUY2"/>
<dbReference type="InterPro" id="IPR047805">
    <property type="entry name" value="GAMP_synthase"/>
</dbReference>
<evidence type="ECO:0000259" key="12">
    <source>
        <dbReference type="Pfam" id="PF18134"/>
    </source>
</evidence>
<dbReference type="NCBIfam" id="NF041078">
    <property type="entry name" value="cGAS"/>
    <property type="match status" value="1"/>
</dbReference>
<evidence type="ECO:0000256" key="8">
    <source>
        <dbReference type="ARBA" id="ARBA00023118"/>
    </source>
</evidence>
<evidence type="ECO:0000259" key="13">
    <source>
        <dbReference type="Pfam" id="PF21654"/>
    </source>
</evidence>
<dbReference type="Proteomes" id="UP000267077">
    <property type="component" value="Unassembled WGS sequence"/>
</dbReference>
<organism evidence="14 15">
    <name type="scientific">Dyella dinghuensis</name>
    <dbReference type="NCBI Taxonomy" id="1920169"/>
    <lineage>
        <taxon>Bacteria</taxon>
        <taxon>Pseudomonadati</taxon>
        <taxon>Pseudomonadota</taxon>
        <taxon>Gammaproteobacteria</taxon>
        <taxon>Lysobacterales</taxon>
        <taxon>Rhodanobacteraceae</taxon>
        <taxon>Dyella</taxon>
    </lineage>
</organism>
<feature type="domain" description="Adenylyl/Guanylyl and SMODS C-terminal sensor" evidence="12">
    <location>
        <begin position="338"/>
        <end position="443"/>
    </location>
</feature>
<evidence type="ECO:0000256" key="1">
    <source>
        <dbReference type="ARBA" id="ARBA00022679"/>
    </source>
</evidence>
<evidence type="ECO:0000313" key="14">
    <source>
        <dbReference type="EMBL" id="RUL65800.1"/>
    </source>
</evidence>
<dbReference type="Pfam" id="PF18134">
    <property type="entry name" value="AGS_C"/>
    <property type="match status" value="1"/>
</dbReference>
<dbReference type="InterPro" id="IPR040511">
    <property type="entry name" value="AGS_C"/>
</dbReference>
<dbReference type="EMBL" id="RYZR01000003">
    <property type="protein sequence ID" value="RUL65800.1"/>
    <property type="molecule type" value="Genomic_DNA"/>
</dbReference>
<evidence type="ECO:0000313" key="15">
    <source>
        <dbReference type="Proteomes" id="UP000267077"/>
    </source>
</evidence>
<name>A0A432LUY2_9GAMM</name>